<dbReference type="PROSITE" id="PS51192">
    <property type="entry name" value="HELICASE_ATP_BIND_1"/>
    <property type="match status" value="1"/>
</dbReference>
<dbReference type="PANTHER" id="PTHR18934:SF237">
    <property type="entry name" value="ATP-DEPENDENT DNA_RNA HELICASE DHX36"/>
    <property type="match status" value="1"/>
</dbReference>
<name>A0ABY7F206_MYAAR</name>
<evidence type="ECO:0000256" key="1">
    <source>
        <dbReference type="ARBA" id="ARBA00022741"/>
    </source>
</evidence>
<dbReference type="InterPro" id="IPR011709">
    <property type="entry name" value="DEAD-box_helicase_OB_fold"/>
</dbReference>
<keyword evidence="2" id="KW-0378">Hydrolase</keyword>
<evidence type="ECO:0000256" key="5">
    <source>
        <dbReference type="SAM" id="MobiDB-lite"/>
    </source>
</evidence>
<dbReference type="EMBL" id="CP111020">
    <property type="protein sequence ID" value="WAR14794.1"/>
    <property type="molecule type" value="Genomic_DNA"/>
</dbReference>
<evidence type="ECO:0000256" key="3">
    <source>
        <dbReference type="ARBA" id="ARBA00022806"/>
    </source>
</evidence>
<keyword evidence="9" id="KW-1185">Reference proteome</keyword>
<dbReference type="SMART" id="SM00847">
    <property type="entry name" value="HA2"/>
    <property type="match status" value="1"/>
</dbReference>
<dbReference type="CDD" id="cd18791">
    <property type="entry name" value="SF2_C_RHA"/>
    <property type="match status" value="1"/>
</dbReference>
<dbReference type="PANTHER" id="PTHR18934">
    <property type="entry name" value="ATP-DEPENDENT RNA HELICASE"/>
    <property type="match status" value="1"/>
</dbReference>
<dbReference type="SMART" id="SM00487">
    <property type="entry name" value="DEXDc"/>
    <property type="match status" value="1"/>
</dbReference>
<accession>A0ABY7F206</accession>
<evidence type="ECO:0000313" key="9">
    <source>
        <dbReference type="Proteomes" id="UP001164746"/>
    </source>
</evidence>
<feature type="region of interest" description="Disordered" evidence="5">
    <location>
        <begin position="829"/>
        <end position="868"/>
    </location>
</feature>
<keyword evidence="1" id="KW-0547">Nucleotide-binding</keyword>
<proteinExistence type="predicted"/>
<evidence type="ECO:0000256" key="4">
    <source>
        <dbReference type="ARBA" id="ARBA00022840"/>
    </source>
</evidence>
<dbReference type="InterPro" id="IPR001650">
    <property type="entry name" value="Helicase_C-like"/>
</dbReference>
<feature type="compositionally biased region" description="Basic residues" evidence="5">
    <location>
        <begin position="60"/>
        <end position="79"/>
    </location>
</feature>
<dbReference type="InterPro" id="IPR027417">
    <property type="entry name" value="P-loop_NTPase"/>
</dbReference>
<protein>
    <submittedName>
        <fullName evidence="8">DHX36-like protein</fullName>
    </submittedName>
</protein>
<organism evidence="8 9">
    <name type="scientific">Mya arenaria</name>
    <name type="common">Soft-shell clam</name>
    <dbReference type="NCBI Taxonomy" id="6604"/>
    <lineage>
        <taxon>Eukaryota</taxon>
        <taxon>Metazoa</taxon>
        <taxon>Spiralia</taxon>
        <taxon>Lophotrochozoa</taxon>
        <taxon>Mollusca</taxon>
        <taxon>Bivalvia</taxon>
        <taxon>Autobranchia</taxon>
        <taxon>Heteroconchia</taxon>
        <taxon>Euheterodonta</taxon>
        <taxon>Imparidentia</taxon>
        <taxon>Neoheterodontei</taxon>
        <taxon>Myida</taxon>
        <taxon>Myoidea</taxon>
        <taxon>Myidae</taxon>
        <taxon>Mya</taxon>
    </lineage>
</organism>
<dbReference type="Pfam" id="PF00271">
    <property type="entry name" value="Helicase_C"/>
    <property type="match status" value="1"/>
</dbReference>
<feature type="compositionally biased region" description="Basic and acidic residues" evidence="5">
    <location>
        <begin position="46"/>
        <end position="57"/>
    </location>
</feature>
<feature type="domain" description="Helicase C-terminal" evidence="7">
    <location>
        <begin position="420"/>
        <end position="618"/>
    </location>
</feature>
<dbReference type="InterPro" id="IPR007502">
    <property type="entry name" value="Helicase-assoc_dom"/>
</dbReference>
<dbReference type="CDD" id="cd17917">
    <property type="entry name" value="DEXHc_RHA-like"/>
    <property type="match status" value="1"/>
</dbReference>
<gene>
    <name evidence="8" type="ORF">MAR_004899</name>
</gene>
<feature type="compositionally biased region" description="Basic and acidic residues" evidence="5">
    <location>
        <begin position="829"/>
        <end position="854"/>
    </location>
</feature>
<dbReference type="PROSITE" id="PS51194">
    <property type="entry name" value="HELICASE_CTER"/>
    <property type="match status" value="1"/>
</dbReference>
<sequence length="885" mass="99636">MRLPIPSLTGLFITKRVISENAYIVHGLRFSHILGMSAGGWGSGSDWKDRRGEDRWHGNSGRRGRKGYHGNRGIHRGKRGNWDGQEREGADNAQSDGASYQGEWDTPSRGRGRGRGSSGHGGRPPGLRGKDIGMFYAQKSRAKKEQMIKEQRAEVTLEGDQRRSITRLLDDIRSSQIVSEAFDRKQWQNSSISEDFAKKQQTRAYQDMQKFREKLPAFANRQAIVDMISQNQVVVLSGETGCGKTTQVAERVASERGEGCGDSAGYMIRLEHKLPRDHGSILFCTTGILLKMLEGDKLLSRATHIILDEIHERDLLSDFLIIVLKDILAKRPDLKLVLMSATLNADAFSKYYDNCPMINIPGFTYPVEECLLEDVIEMLHYQVPKTMIARQPKRRDFKAQQEREDIGDGAILAFVPGWGEINEVYKKLKADSVFNPSSNVIAKVAYHYVITTSQPTLSLIASYVIVPLHSLMPTVNQREVFSRPPPGVRKIIIATNIAETSITIDDVVYVIDGGRIKVKGFSPETNMSSLDSELNALDKDENLLPLGKHLSRMPLDPHTGKMILYGAMFKCLDPILTIAASLSFKDPFYAPLEKKAEADKARMGLAENCLSDHITLVKAFDGWDRARQRGTHRKFCFDNFLSESTLMMLKKMREQLADVLYELGFLESKLPKQAEANMHSKNNALVKAIVCAGLYPNIGRIDKIPKNKWSQIKFRLKEGQCKLFPGSVAKAVSDPRACWVVYHKIMKTSDVWMYDCSLVSPYSLLFFGGDIKCSMEGGQNLELRQELDNILEERFSRGSRKVSHGQKSKEEAVMQAISSLVTSEDKIEKGGDYLRDDRHSGNRGHLGDKSDRRNSVGGASGRDDSYFARGKRERDHRYFYDDEDD</sequence>
<keyword evidence="3" id="KW-0347">Helicase</keyword>
<dbReference type="Gene3D" id="1.20.120.1080">
    <property type="match status" value="1"/>
</dbReference>
<dbReference type="Proteomes" id="UP001164746">
    <property type="component" value="Chromosome 9"/>
</dbReference>
<feature type="region of interest" description="Disordered" evidence="5">
    <location>
        <begin position="41"/>
        <end position="131"/>
    </location>
</feature>
<feature type="compositionally biased region" description="Basic and acidic residues" evidence="5">
    <location>
        <begin position="80"/>
        <end position="90"/>
    </location>
</feature>
<dbReference type="Pfam" id="PF21010">
    <property type="entry name" value="HA2_C"/>
    <property type="match status" value="1"/>
</dbReference>
<reference evidence="8" key="1">
    <citation type="submission" date="2022-11" db="EMBL/GenBank/DDBJ databases">
        <title>Centuries of genome instability and evolution in soft-shell clam transmissible cancer (bioRxiv).</title>
        <authorList>
            <person name="Hart S.F.M."/>
            <person name="Yonemitsu M.A."/>
            <person name="Giersch R.M."/>
            <person name="Beal B.F."/>
            <person name="Arriagada G."/>
            <person name="Davis B.W."/>
            <person name="Ostrander E.A."/>
            <person name="Goff S.P."/>
            <person name="Metzger M.J."/>
        </authorList>
    </citation>
    <scope>NUCLEOTIDE SEQUENCE</scope>
    <source>
        <strain evidence="8">MELC-2E11</strain>
        <tissue evidence="8">Siphon/mantle</tissue>
    </source>
</reference>
<evidence type="ECO:0000313" key="8">
    <source>
        <dbReference type="EMBL" id="WAR14794.1"/>
    </source>
</evidence>
<dbReference type="SUPFAM" id="SSF52540">
    <property type="entry name" value="P-loop containing nucleoside triphosphate hydrolases"/>
    <property type="match status" value="1"/>
</dbReference>
<keyword evidence="4" id="KW-0067">ATP-binding</keyword>
<dbReference type="Gene3D" id="3.40.50.300">
    <property type="entry name" value="P-loop containing nucleotide triphosphate hydrolases"/>
    <property type="match status" value="3"/>
</dbReference>
<evidence type="ECO:0000259" key="7">
    <source>
        <dbReference type="PROSITE" id="PS51194"/>
    </source>
</evidence>
<evidence type="ECO:0000256" key="2">
    <source>
        <dbReference type="ARBA" id="ARBA00022801"/>
    </source>
</evidence>
<feature type="compositionally biased region" description="Gly residues" evidence="5">
    <location>
        <begin position="115"/>
        <end position="124"/>
    </location>
</feature>
<feature type="domain" description="Helicase ATP-binding" evidence="6">
    <location>
        <begin position="247"/>
        <end position="361"/>
    </location>
</feature>
<dbReference type="InterPro" id="IPR014001">
    <property type="entry name" value="Helicase_ATP-bd"/>
</dbReference>
<dbReference type="Pfam" id="PF07717">
    <property type="entry name" value="OB_NTP_bind"/>
    <property type="match status" value="1"/>
</dbReference>
<evidence type="ECO:0000259" key="6">
    <source>
        <dbReference type="PROSITE" id="PS51192"/>
    </source>
</evidence>